<dbReference type="Proteomes" id="UP000001593">
    <property type="component" value="Unassembled WGS sequence"/>
</dbReference>
<feature type="compositionally biased region" description="Basic and acidic residues" evidence="1">
    <location>
        <begin position="12"/>
        <end position="27"/>
    </location>
</feature>
<dbReference type="OrthoDB" id="17089at2759"/>
<evidence type="ECO:0008006" key="4">
    <source>
        <dbReference type="Google" id="ProtNLM"/>
    </source>
</evidence>
<keyword evidence="3" id="KW-1185">Reference proteome</keyword>
<name>A7RU97_NEMVE</name>
<proteinExistence type="predicted"/>
<dbReference type="Pfam" id="PF05176">
    <property type="entry name" value="ATP-synt_10"/>
    <property type="match status" value="1"/>
</dbReference>
<dbReference type="InParanoid" id="A7RU97"/>
<evidence type="ECO:0000313" key="2">
    <source>
        <dbReference type="EMBL" id="EDO44976.1"/>
    </source>
</evidence>
<dbReference type="GO" id="GO:0033615">
    <property type="term" value="P:mitochondrial proton-transporting ATP synthase complex assembly"/>
    <property type="evidence" value="ECO:0000318"/>
    <property type="project" value="GO_Central"/>
</dbReference>
<dbReference type="EMBL" id="DS469539">
    <property type="protein sequence ID" value="EDO44976.1"/>
    <property type="molecule type" value="Genomic_DNA"/>
</dbReference>
<dbReference type="HOGENOM" id="CLU_047290_0_1_1"/>
<dbReference type="PhylomeDB" id="A7RU97"/>
<dbReference type="InterPro" id="IPR007849">
    <property type="entry name" value="ATP10"/>
</dbReference>
<gene>
    <name evidence="2" type="ORF">NEMVEDRAFT_v1g240743</name>
</gene>
<reference evidence="2 3" key="1">
    <citation type="journal article" date="2007" name="Science">
        <title>Sea anemone genome reveals ancestral eumetazoan gene repertoire and genomic organization.</title>
        <authorList>
            <person name="Putnam N.H."/>
            <person name="Srivastava M."/>
            <person name="Hellsten U."/>
            <person name="Dirks B."/>
            <person name="Chapman J."/>
            <person name="Salamov A."/>
            <person name="Terry A."/>
            <person name="Shapiro H."/>
            <person name="Lindquist E."/>
            <person name="Kapitonov V.V."/>
            <person name="Jurka J."/>
            <person name="Genikhovich G."/>
            <person name="Grigoriev I.V."/>
            <person name="Lucas S.M."/>
            <person name="Steele R.E."/>
            <person name="Finnerty J.R."/>
            <person name="Technau U."/>
            <person name="Martindale M.Q."/>
            <person name="Rokhsar D.S."/>
        </authorList>
    </citation>
    <scope>NUCLEOTIDE SEQUENCE [LARGE SCALE GENOMIC DNA]</scope>
    <source>
        <strain evidence="3">CH2 X CH6</strain>
    </source>
</reference>
<organism evidence="2 3">
    <name type="scientific">Nematostella vectensis</name>
    <name type="common">Starlet sea anemone</name>
    <dbReference type="NCBI Taxonomy" id="45351"/>
    <lineage>
        <taxon>Eukaryota</taxon>
        <taxon>Metazoa</taxon>
        <taxon>Cnidaria</taxon>
        <taxon>Anthozoa</taxon>
        <taxon>Hexacorallia</taxon>
        <taxon>Actiniaria</taxon>
        <taxon>Edwardsiidae</taxon>
        <taxon>Nematostella</taxon>
    </lineage>
</organism>
<evidence type="ECO:0000313" key="3">
    <source>
        <dbReference type="Proteomes" id="UP000001593"/>
    </source>
</evidence>
<dbReference type="PANTHER" id="PTHR28106:SF1">
    <property type="entry name" value="MITOCHONDRIAL ATPASE COMPLEX SUBUNIT ATP10"/>
    <property type="match status" value="1"/>
</dbReference>
<dbReference type="KEGG" id="nve:5517068"/>
<dbReference type="eggNOG" id="KOG4614">
    <property type="taxonomic scope" value="Eukaryota"/>
</dbReference>
<dbReference type="STRING" id="45351.A7RU97"/>
<evidence type="ECO:0000256" key="1">
    <source>
        <dbReference type="SAM" id="MobiDB-lite"/>
    </source>
</evidence>
<accession>A7RU97</accession>
<dbReference type="OMA" id="FGRCDDF"/>
<protein>
    <recommendedName>
        <fullName evidence="4">Mitochondrial ATPase complex subunit ATP10</fullName>
    </recommendedName>
</protein>
<dbReference type="PANTHER" id="PTHR28106">
    <property type="entry name" value="MITOCHONDRIAL ATPASE COMPLEX SUBUNIT ATP10"/>
    <property type="match status" value="1"/>
</dbReference>
<dbReference type="AlphaFoldDB" id="A7RU97"/>
<feature type="region of interest" description="Disordered" evidence="1">
    <location>
        <begin position="1"/>
        <end position="27"/>
    </location>
</feature>
<dbReference type="GO" id="GO:0005743">
    <property type="term" value="C:mitochondrial inner membrane"/>
    <property type="evidence" value="ECO:0000318"/>
    <property type="project" value="GO_Central"/>
</dbReference>
<sequence>MQLTARRTFLSKTKEEKQAAKEKRKQERKELVGEITKGYFSDLKELKQSGGKRFFAKDKLITEKDALVFPEFQAKNLRNRVINLRTEFPGSTTLVLMWLRAYGQIMCSKYKENFTKEFADHPDVKYFEVNVVEGWFYRLLKPFIEKSLRSQIPVKNQGNYLCYFGNTEPLKKGLVENVIVGYAFLVDSHGRVRWKAHGTPTQEELQYMTDCTNMLIRDVQKRKT</sequence>